<evidence type="ECO:0000313" key="7">
    <source>
        <dbReference type="Proteomes" id="UP000248148"/>
    </source>
</evidence>
<feature type="domain" description="Tyr recombinase" evidence="5">
    <location>
        <begin position="162"/>
        <end position="351"/>
    </location>
</feature>
<dbReference type="InterPro" id="IPR002104">
    <property type="entry name" value="Integrase_catalytic"/>
</dbReference>
<proteinExistence type="inferred from homology"/>
<dbReference type="PROSITE" id="PS51898">
    <property type="entry name" value="TYR_RECOMBINASE"/>
    <property type="match status" value="1"/>
</dbReference>
<evidence type="ECO:0000256" key="1">
    <source>
        <dbReference type="ARBA" id="ARBA00008857"/>
    </source>
</evidence>
<evidence type="ECO:0000256" key="3">
    <source>
        <dbReference type="ARBA" id="ARBA00023125"/>
    </source>
</evidence>
<name>A0A318TJL6_9BRAD</name>
<dbReference type="Gene3D" id="1.10.443.10">
    <property type="entry name" value="Intergrase catalytic core"/>
    <property type="match status" value="1"/>
</dbReference>
<dbReference type="GO" id="GO:0015074">
    <property type="term" value="P:DNA integration"/>
    <property type="evidence" value="ECO:0007669"/>
    <property type="project" value="UniProtKB-KW"/>
</dbReference>
<evidence type="ECO:0000313" key="6">
    <source>
        <dbReference type="EMBL" id="PYF05061.1"/>
    </source>
</evidence>
<dbReference type="Pfam" id="PF00589">
    <property type="entry name" value="Phage_integrase"/>
    <property type="match status" value="1"/>
</dbReference>
<dbReference type="AlphaFoldDB" id="A0A318TJL6"/>
<keyword evidence="3" id="KW-0238">DNA-binding</keyword>
<reference evidence="6 7" key="1">
    <citation type="submission" date="2018-06" db="EMBL/GenBank/DDBJ databases">
        <title>Genomic Encyclopedia of Archaeal and Bacterial Type Strains, Phase II (KMG-II): from individual species to whole genera.</title>
        <authorList>
            <person name="Goeker M."/>
        </authorList>
    </citation>
    <scope>NUCLEOTIDE SEQUENCE [LARGE SCALE GENOMIC DNA]</scope>
    <source>
        <strain evidence="6 7">JCM 11668</strain>
    </source>
</reference>
<dbReference type="InterPro" id="IPR011010">
    <property type="entry name" value="DNA_brk_join_enz"/>
</dbReference>
<evidence type="ECO:0000256" key="2">
    <source>
        <dbReference type="ARBA" id="ARBA00022908"/>
    </source>
</evidence>
<protein>
    <submittedName>
        <fullName evidence="6">Phage integrase family protein</fullName>
    </submittedName>
</protein>
<dbReference type="PANTHER" id="PTHR30349">
    <property type="entry name" value="PHAGE INTEGRASE-RELATED"/>
    <property type="match status" value="1"/>
</dbReference>
<sequence length="376" mass="42812">MAYLAKIAIMKDGKAFRQSRTFDRRQAAAEWIAKREKELAKPGALAAAALTEGRLTDAIERYISTSVKKIGRTKIATLRVIQKHRIAKMQCRDIDSAVIVEYAQELLTTGSRQPQTVGNYLSHLQSVFAIARPAWKFELDPQAMVDAIKVLKRLGAISRSRERDRRPTLDELDVLMRYFVKCSERLPDKAPMHKIVPFALFSTRRLDEIARAKWEDLDVEGSRMLVRDMKNPGEKIGNDTWCDLPPEALRIALSMPRTSEYIFAPVNKVQSRSISAAFTRAGIFTGVNNIDMPDEQRLHFHDLRHEGISRLFELGRNIPQAAAVSGHRSWTSLKRYAHIRQTGDKWAGWKWLDIVCTPDREKVSPLAASRPRLRAV</sequence>
<dbReference type="InterPro" id="IPR013762">
    <property type="entry name" value="Integrase-like_cat_sf"/>
</dbReference>
<comment type="caution">
    <text evidence="6">The sequence shown here is derived from an EMBL/GenBank/DDBJ whole genome shotgun (WGS) entry which is preliminary data.</text>
</comment>
<dbReference type="EMBL" id="QJTI01000002">
    <property type="protein sequence ID" value="PYF05061.1"/>
    <property type="molecule type" value="Genomic_DNA"/>
</dbReference>
<evidence type="ECO:0000256" key="4">
    <source>
        <dbReference type="ARBA" id="ARBA00023172"/>
    </source>
</evidence>
<keyword evidence="4" id="KW-0233">DNA recombination</keyword>
<dbReference type="Proteomes" id="UP000248148">
    <property type="component" value="Unassembled WGS sequence"/>
</dbReference>
<dbReference type="GO" id="GO:0006310">
    <property type="term" value="P:DNA recombination"/>
    <property type="evidence" value="ECO:0007669"/>
    <property type="project" value="UniProtKB-KW"/>
</dbReference>
<evidence type="ECO:0000259" key="5">
    <source>
        <dbReference type="PROSITE" id="PS51898"/>
    </source>
</evidence>
<organism evidence="6 7">
    <name type="scientific">Rhodopseudomonas faecalis</name>
    <dbReference type="NCBI Taxonomy" id="99655"/>
    <lineage>
        <taxon>Bacteria</taxon>
        <taxon>Pseudomonadati</taxon>
        <taxon>Pseudomonadota</taxon>
        <taxon>Alphaproteobacteria</taxon>
        <taxon>Hyphomicrobiales</taxon>
        <taxon>Nitrobacteraceae</taxon>
        <taxon>Rhodopseudomonas</taxon>
    </lineage>
</organism>
<dbReference type="GO" id="GO:0003677">
    <property type="term" value="F:DNA binding"/>
    <property type="evidence" value="ECO:0007669"/>
    <property type="project" value="UniProtKB-KW"/>
</dbReference>
<keyword evidence="2" id="KW-0229">DNA integration</keyword>
<gene>
    <name evidence="6" type="ORF">BJ122_102287</name>
</gene>
<dbReference type="InterPro" id="IPR050090">
    <property type="entry name" value="Tyrosine_recombinase_XerCD"/>
</dbReference>
<comment type="similarity">
    <text evidence="1">Belongs to the 'phage' integrase family.</text>
</comment>
<dbReference type="SUPFAM" id="SSF56349">
    <property type="entry name" value="DNA breaking-rejoining enzymes"/>
    <property type="match status" value="1"/>
</dbReference>
<keyword evidence="7" id="KW-1185">Reference proteome</keyword>
<accession>A0A318TJL6</accession>
<dbReference type="PANTHER" id="PTHR30349:SF41">
    <property type="entry name" value="INTEGRASE_RECOMBINASE PROTEIN MJ0367-RELATED"/>
    <property type="match status" value="1"/>
</dbReference>